<dbReference type="InterPro" id="IPR007280">
    <property type="entry name" value="Peptidase_C_arc/bac"/>
</dbReference>
<keyword evidence="5 11" id="KW-0732">Signal</keyword>
<dbReference type="Pfam" id="PF00082">
    <property type="entry name" value="Peptidase_S8"/>
    <property type="match status" value="1"/>
</dbReference>
<feature type="chain" id="PRO_5022155272" evidence="11">
    <location>
        <begin position="28"/>
        <end position="619"/>
    </location>
</feature>
<dbReference type="FunFam" id="3.40.50.200:FF:000022">
    <property type="entry name" value="Extracellular protease"/>
    <property type="match status" value="1"/>
</dbReference>
<dbReference type="InterPro" id="IPR023828">
    <property type="entry name" value="Peptidase_S8_Ser-AS"/>
</dbReference>
<dbReference type="Pfam" id="PF04151">
    <property type="entry name" value="PPC"/>
    <property type="match status" value="1"/>
</dbReference>
<evidence type="ECO:0000259" key="12">
    <source>
        <dbReference type="Pfam" id="PF00082"/>
    </source>
</evidence>
<keyword evidence="15" id="KW-1185">Reference proteome</keyword>
<evidence type="ECO:0000259" key="13">
    <source>
        <dbReference type="Pfam" id="PF04151"/>
    </source>
</evidence>
<dbReference type="PROSITE" id="PS00138">
    <property type="entry name" value="SUBTILASE_SER"/>
    <property type="match status" value="1"/>
</dbReference>
<evidence type="ECO:0000256" key="11">
    <source>
        <dbReference type="SAM" id="SignalP"/>
    </source>
</evidence>
<evidence type="ECO:0000256" key="2">
    <source>
        <dbReference type="ARBA" id="ARBA00011073"/>
    </source>
</evidence>
<evidence type="ECO:0000313" key="14">
    <source>
        <dbReference type="EMBL" id="TWI06000.1"/>
    </source>
</evidence>
<dbReference type="PANTHER" id="PTHR43806:SF11">
    <property type="entry name" value="CEREVISIN-RELATED"/>
    <property type="match status" value="1"/>
</dbReference>
<feature type="domain" description="Peptidase C-terminal archaeal/bacterial" evidence="13">
    <location>
        <begin position="538"/>
        <end position="603"/>
    </location>
</feature>
<dbReference type="InterPro" id="IPR050131">
    <property type="entry name" value="Peptidase_S8_subtilisin-like"/>
</dbReference>
<dbReference type="GO" id="GO:0006508">
    <property type="term" value="P:proteolysis"/>
    <property type="evidence" value="ECO:0007669"/>
    <property type="project" value="UniProtKB-KW"/>
</dbReference>
<dbReference type="PRINTS" id="PR00723">
    <property type="entry name" value="SUBTILISIN"/>
</dbReference>
<dbReference type="PANTHER" id="PTHR43806">
    <property type="entry name" value="PEPTIDASE S8"/>
    <property type="match status" value="1"/>
</dbReference>
<dbReference type="EMBL" id="VLKN01000001">
    <property type="protein sequence ID" value="TWI06000.1"/>
    <property type="molecule type" value="Genomic_DNA"/>
</dbReference>
<name>A0A562LEB3_9GAMM</name>
<gene>
    <name evidence="14" type="ORF">IP90_00262</name>
</gene>
<evidence type="ECO:0000256" key="7">
    <source>
        <dbReference type="ARBA" id="ARBA00022825"/>
    </source>
</evidence>
<dbReference type="PROSITE" id="PS00136">
    <property type="entry name" value="SUBTILASE_ASP"/>
    <property type="match status" value="1"/>
</dbReference>
<evidence type="ECO:0000256" key="8">
    <source>
        <dbReference type="ARBA" id="ARBA00023145"/>
    </source>
</evidence>
<feature type="domain" description="Peptidase S8/S53" evidence="12">
    <location>
        <begin position="188"/>
        <end position="476"/>
    </location>
</feature>
<dbReference type="SUPFAM" id="SSF52743">
    <property type="entry name" value="Subtilisin-like"/>
    <property type="match status" value="1"/>
</dbReference>
<keyword evidence="6 9" id="KW-0378">Hydrolase</keyword>
<dbReference type="InterPro" id="IPR023827">
    <property type="entry name" value="Peptidase_S8_Asp-AS"/>
</dbReference>
<evidence type="ECO:0000256" key="9">
    <source>
        <dbReference type="PROSITE-ProRule" id="PRU01240"/>
    </source>
</evidence>
<dbReference type="CDD" id="cd07496">
    <property type="entry name" value="Peptidases_S8_13"/>
    <property type="match status" value="1"/>
</dbReference>
<comment type="subcellular location">
    <subcellularLocation>
        <location evidence="1">Secreted</location>
    </subcellularLocation>
</comment>
<evidence type="ECO:0000256" key="10">
    <source>
        <dbReference type="RuleBase" id="RU003355"/>
    </source>
</evidence>
<feature type="active site" description="Charge relay system" evidence="9">
    <location>
        <position position="197"/>
    </location>
</feature>
<dbReference type="InterPro" id="IPR034176">
    <property type="entry name" value="Peptidases_S8_13"/>
</dbReference>
<evidence type="ECO:0000256" key="1">
    <source>
        <dbReference type="ARBA" id="ARBA00004613"/>
    </source>
</evidence>
<feature type="active site" description="Charge relay system" evidence="9">
    <location>
        <position position="441"/>
    </location>
</feature>
<accession>A0A562LEB3</accession>
<evidence type="ECO:0000256" key="4">
    <source>
        <dbReference type="ARBA" id="ARBA00022670"/>
    </source>
</evidence>
<sequence>MTSSSTRITSCLLAAAIAMSISPLAFAGNPHAPLRAVAAAGTSGDQASVDRFIVRYRPGTLQASDSQRAVGAVRAALQQSGLVGASSAASVRHVRKTASGADVVKLSRPLDRVASAALMRRLAADPAVAHVEPDLRAFHTGNEILRAPTPAALPTATPDDEYYASHQWHLHHPTGGMGAPAAWNQATGEGVVVAVLDTGVVAHDDLDGSVLEGYDFITDAFVSRRDSDERVPGAHDYGDWNDDPTQCDVTPSSFHGTHVSGTVAEQTGNGLGMAGVAHDAKVLPIRVLGRCGGYTSDIADAIVWASGGSVDGVPANENPAEVVNLSLGGNRACEANSEYQLAIDQAIANGTTVVAAAGNYNVDMSQFSPASCAGVIAVGATRITGGKANYSNFGDGVDLSAPGGGGQVDGNPNGYVWQNINDSATSPEEGQQNYGGMAGTSMAAPHVAGVVALVQGIATTPLTPAAIETLLKDTAREFPVSIPSSTPLGVGILDAAAAVAGVVPPCEGDDCEPPIEATPIVNRSPVGGLMGDEGEALLFSIDVPAGASNLNFLSYSGSGDVSMLVSFNAEPMPDAADFRSTRPGNNERIGIAAPKTGTYYVKLLGVKKFERVTLEARHN</sequence>
<dbReference type="PROSITE" id="PS51892">
    <property type="entry name" value="SUBTILASE"/>
    <property type="match status" value="1"/>
</dbReference>
<dbReference type="RefSeq" id="WP_144897808.1">
    <property type="nucleotide sequence ID" value="NZ_VLKN01000001.1"/>
</dbReference>
<dbReference type="GO" id="GO:0005576">
    <property type="term" value="C:extracellular region"/>
    <property type="evidence" value="ECO:0007669"/>
    <property type="project" value="UniProtKB-SubCell"/>
</dbReference>
<dbReference type="OrthoDB" id="9790784at2"/>
<dbReference type="Gene3D" id="3.40.50.200">
    <property type="entry name" value="Peptidase S8/S53 domain"/>
    <property type="match status" value="1"/>
</dbReference>
<dbReference type="Gene3D" id="2.60.120.380">
    <property type="match status" value="1"/>
</dbReference>
<dbReference type="InterPro" id="IPR036852">
    <property type="entry name" value="Peptidase_S8/S53_dom_sf"/>
</dbReference>
<evidence type="ECO:0000256" key="5">
    <source>
        <dbReference type="ARBA" id="ARBA00022729"/>
    </source>
</evidence>
<keyword evidence="4 9" id="KW-0645">Protease</keyword>
<evidence type="ECO:0000256" key="3">
    <source>
        <dbReference type="ARBA" id="ARBA00022525"/>
    </source>
</evidence>
<keyword evidence="7 9" id="KW-0720">Serine protease</keyword>
<dbReference type="InterPro" id="IPR000209">
    <property type="entry name" value="Peptidase_S8/S53_dom"/>
</dbReference>
<feature type="active site" description="Charge relay system" evidence="9">
    <location>
        <position position="255"/>
    </location>
</feature>
<dbReference type="Proteomes" id="UP000315167">
    <property type="component" value="Unassembled WGS sequence"/>
</dbReference>
<evidence type="ECO:0000256" key="6">
    <source>
        <dbReference type="ARBA" id="ARBA00022801"/>
    </source>
</evidence>
<evidence type="ECO:0000313" key="15">
    <source>
        <dbReference type="Proteomes" id="UP000315167"/>
    </source>
</evidence>
<keyword evidence="3" id="KW-0964">Secreted</keyword>
<dbReference type="AlphaFoldDB" id="A0A562LEB3"/>
<reference evidence="14 15" key="1">
    <citation type="journal article" date="2015" name="Stand. Genomic Sci.">
        <title>Genomic Encyclopedia of Bacterial and Archaeal Type Strains, Phase III: the genomes of soil and plant-associated and newly described type strains.</title>
        <authorList>
            <person name="Whitman W.B."/>
            <person name="Woyke T."/>
            <person name="Klenk H.P."/>
            <person name="Zhou Y."/>
            <person name="Lilburn T.G."/>
            <person name="Beck B.J."/>
            <person name="De Vos P."/>
            <person name="Vandamme P."/>
            <person name="Eisen J.A."/>
            <person name="Garrity G."/>
            <person name="Hugenholtz P."/>
            <person name="Kyrpides N.C."/>
        </authorList>
    </citation>
    <scope>NUCLEOTIDE SEQUENCE [LARGE SCALE GENOMIC DNA]</scope>
    <source>
        <strain evidence="14 15">CGMCC 1.10821</strain>
    </source>
</reference>
<feature type="signal peptide" evidence="11">
    <location>
        <begin position="1"/>
        <end position="27"/>
    </location>
</feature>
<keyword evidence="8" id="KW-0865">Zymogen</keyword>
<comment type="caution">
    <text evidence="14">The sequence shown here is derived from an EMBL/GenBank/DDBJ whole genome shotgun (WGS) entry which is preliminary data.</text>
</comment>
<dbReference type="GO" id="GO:0004252">
    <property type="term" value="F:serine-type endopeptidase activity"/>
    <property type="evidence" value="ECO:0007669"/>
    <property type="project" value="UniProtKB-UniRule"/>
</dbReference>
<organism evidence="14 15">
    <name type="scientific">Luteimonas cucumeris</name>
    <dbReference type="NCBI Taxonomy" id="985012"/>
    <lineage>
        <taxon>Bacteria</taxon>
        <taxon>Pseudomonadati</taxon>
        <taxon>Pseudomonadota</taxon>
        <taxon>Gammaproteobacteria</taxon>
        <taxon>Lysobacterales</taxon>
        <taxon>Lysobacteraceae</taxon>
        <taxon>Luteimonas</taxon>
    </lineage>
</organism>
<protein>
    <submittedName>
        <fullName evidence="14">Serine protease</fullName>
    </submittedName>
</protein>
<proteinExistence type="inferred from homology"/>
<comment type="similarity">
    <text evidence="2 9 10">Belongs to the peptidase S8 family.</text>
</comment>
<dbReference type="InterPro" id="IPR015500">
    <property type="entry name" value="Peptidase_S8_subtilisin-rel"/>
</dbReference>